<dbReference type="GO" id="GO:1990189">
    <property type="term" value="F:protein N-terminal-serine acetyltransferase activity"/>
    <property type="evidence" value="ECO:0007669"/>
    <property type="project" value="UniProtKB-EC"/>
</dbReference>
<accession>A0AAW1R7S3</accession>
<evidence type="ECO:0000256" key="3">
    <source>
        <dbReference type="ARBA" id="ARBA00008870"/>
    </source>
</evidence>
<comment type="catalytic activity">
    <reaction evidence="11">
        <text>N-terminal L-seryl-[histone H4] + acetyl-CoA = N-terminal N(alpha)-acetyl-L-seryl-[histone H4] + CoA + H(+)</text>
        <dbReference type="Rhea" id="RHEA:50596"/>
        <dbReference type="Rhea" id="RHEA-COMP:12740"/>
        <dbReference type="Rhea" id="RHEA-COMP:12743"/>
        <dbReference type="ChEBI" id="CHEBI:15378"/>
        <dbReference type="ChEBI" id="CHEBI:57287"/>
        <dbReference type="ChEBI" id="CHEBI:57288"/>
        <dbReference type="ChEBI" id="CHEBI:64738"/>
        <dbReference type="ChEBI" id="CHEBI:83690"/>
        <dbReference type="EC" id="2.3.1.257"/>
    </reaction>
</comment>
<dbReference type="CDD" id="cd04301">
    <property type="entry name" value="NAT_SF"/>
    <property type="match status" value="1"/>
</dbReference>
<sequence length="232" mass="26377">MPPSKSKPSKSKLKKELRKAETQKSQEITNLVKKANQITDLLNEYAAFRRYERNGLTCELRFYGSEELPKPLLEWAFRLCKTNMQALYEGVWGWGDSQKRQQLSDPGARFLLAFLPASAGQAEEAVAYVHFRFEVENDAPVVYIYELQLEERAQRKGLGQFLMKLVELAARKHHMHWLMLTVMKANTAAMQLYTKLGYGIDESSPGAVDPASQAGYEILSKHACSPGAYLQR</sequence>
<evidence type="ECO:0000256" key="5">
    <source>
        <dbReference type="ARBA" id="ARBA00015043"/>
    </source>
</evidence>
<evidence type="ECO:0000259" key="13">
    <source>
        <dbReference type="PROSITE" id="PS51186"/>
    </source>
</evidence>
<dbReference type="Proteomes" id="UP001489004">
    <property type="component" value="Unassembled WGS sequence"/>
</dbReference>
<dbReference type="Gene3D" id="3.40.630.30">
    <property type="match status" value="1"/>
</dbReference>
<reference evidence="14 15" key="1">
    <citation type="journal article" date="2024" name="Nat. Commun.">
        <title>Phylogenomics reveals the evolutionary origins of lichenization in chlorophyte algae.</title>
        <authorList>
            <person name="Puginier C."/>
            <person name="Libourel C."/>
            <person name="Otte J."/>
            <person name="Skaloud P."/>
            <person name="Haon M."/>
            <person name="Grisel S."/>
            <person name="Petersen M."/>
            <person name="Berrin J.G."/>
            <person name="Delaux P.M."/>
            <person name="Dal Grande F."/>
            <person name="Keller J."/>
        </authorList>
    </citation>
    <scope>NUCLEOTIDE SEQUENCE [LARGE SCALE GENOMIC DNA]</scope>
    <source>
        <strain evidence="14 15">SAG 2043</strain>
    </source>
</reference>
<dbReference type="GO" id="GO:0005634">
    <property type="term" value="C:nucleus"/>
    <property type="evidence" value="ECO:0007669"/>
    <property type="project" value="UniProtKB-SubCell"/>
</dbReference>
<gene>
    <name evidence="14" type="ORF">WJX72_008317</name>
</gene>
<dbReference type="EMBL" id="JALJOR010000001">
    <property type="protein sequence ID" value="KAK9829861.1"/>
    <property type="molecule type" value="Genomic_DNA"/>
</dbReference>
<evidence type="ECO:0000256" key="12">
    <source>
        <dbReference type="SAM" id="MobiDB-lite"/>
    </source>
</evidence>
<keyword evidence="8" id="KW-0539">Nucleus</keyword>
<evidence type="ECO:0000313" key="15">
    <source>
        <dbReference type="Proteomes" id="UP001489004"/>
    </source>
</evidence>
<keyword evidence="15" id="KW-1185">Reference proteome</keyword>
<dbReference type="GO" id="GO:0010485">
    <property type="term" value="F:histone H4 acetyltransferase activity"/>
    <property type="evidence" value="ECO:0007669"/>
    <property type="project" value="InterPro"/>
</dbReference>
<evidence type="ECO:0000256" key="11">
    <source>
        <dbReference type="ARBA" id="ARBA00049524"/>
    </source>
</evidence>
<dbReference type="Pfam" id="PF00583">
    <property type="entry name" value="Acetyltransf_1"/>
    <property type="match status" value="1"/>
</dbReference>
<dbReference type="AlphaFoldDB" id="A0AAW1R7S3"/>
<comment type="similarity">
    <text evidence="3">Belongs to the acetyltransferase family. NAA40 subfamily.</text>
</comment>
<evidence type="ECO:0000256" key="2">
    <source>
        <dbReference type="ARBA" id="ARBA00004496"/>
    </source>
</evidence>
<evidence type="ECO:0000256" key="7">
    <source>
        <dbReference type="ARBA" id="ARBA00022679"/>
    </source>
</evidence>
<evidence type="ECO:0000256" key="9">
    <source>
        <dbReference type="ARBA" id="ARBA00023315"/>
    </source>
</evidence>
<dbReference type="GO" id="GO:0005737">
    <property type="term" value="C:cytoplasm"/>
    <property type="evidence" value="ECO:0007669"/>
    <property type="project" value="UniProtKB-SubCell"/>
</dbReference>
<organism evidence="14 15">
    <name type="scientific">[Myrmecia] bisecta</name>
    <dbReference type="NCBI Taxonomy" id="41462"/>
    <lineage>
        <taxon>Eukaryota</taxon>
        <taxon>Viridiplantae</taxon>
        <taxon>Chlorophyta</taxon>
        <taxon>core chlorophytes</taxon>
        <taxon>Trebouxiophyceae</taxon>
        <taxon>Trebouxiales</taxon>
        <taxon>Trebouxiaceae</taxon>
        <taxon>Myrmecia</taxon>
    </lineage>
</organism>
<evidence type="ECO:0000256" key="1">
    <source>
        <dbReference type="ARBA" id="ARBA00004123"/>
    </source>
</evidence>
<dbReference type="GO" id="GO:0043998">
    <property type="term" value="F:histone H2A acetyltransferase activity"/>
    <property type="evidence" value="ECO:0007669"/>
    <property type="project" value="InterPro"/>
</dbReference>
<evidence type="ECO:0000256" key="8">
    <source>
        <dbReference type="ARBA" id="ARBA00023242"/>
    </source>
</evidence>
<dbReference type="InterPro" id="IPR016181">
    <property type="entry name" value="Acyl_CoA_acyltransferase"/>
</dbReference>
<dbReference type="SUPFAM" id="SSF55729">
    <property type="entry name" value="Acyl-CoA N-acyltransferases (Nat)"/>
    <property type="match status" value="1"/>
</dbReference>
<evidence type="ECO:0000256" key="4">
    <source>
        <dbReference type="ARBA" id="ARBA00012950"/>
    </source>
</evidence>
<feature type="region of interest" description="Disordered" evidence="12">
    <location>
        <begin position="1"/>
        <end position="22"/>
    </location>
</feature>
<comment type="catalytic activity">
    <reaction evidence="10">
        <text>N-terminal L-seryl-[histone H2A] + acetyl-CoA = N-terminal N(alpha)-acetyl-L-seryl-[histone H2A] + CoA + H(+)</text>
        <dbReference type="Rhea" id="RHEA:50600"/>
        <dbReference type="Rhea" id="RHEA-COMP:12742"/>
        <dbReference type="Rhea" id="RHEA-COMP:12744"/>
        <dbReference type="ChEBI" id="CHEBI:15378"/>
        <dbReference type="ChEBI" id="CHEBI:57287"/>
        <dbReference type="ChEBI" id="CHEBI:57288"/>
        <dbReference type="ChEBI" id="CHEBI:64738"/>
        <dbReference type="ChEBI" id="CHEBI:83690"/>
        <dbReference type="EC" id="2.3.1.257"/>
    </reaction>
</comment>
<keyword evidence="7" id="KW-0808">Transferase</keyword>
<keyword evidence="9" id="KW-0012">Acyltransferase</keyword>
<dbReference type="InterPro" id="IPR039949">
    <property type="entry name" value="NAA40"/>
</dbReference>
<evidence type="ECO:0000256" key="10">
    <source>
        <dbReference type="ARBA" id="ARBA00047821"/>
    </source>
</evidence>
<proteinExistence type="inferred from homology"/>
<dbReference type="EC" id="2.3.1.257" evidence="4"/>
<evidence type="ECO:0000256" key="6">
    <source>
        <dbReference type="ARBA" id="ARBA00022490"/>
    </source>
</evidence>
<keyword evidence="6" id="KW-0963">Cytoplasm</keyword>
<evidence type="ECO:0000313" key="14">
    <source>
        <dbReference type="EMBL" id="KAK9829861.1"/>
    </source>
</evidence>
<feature type="compositionally biased region" description="Basic residues" evidence="12">
    <location>
        <begin position="7"/>
        <end position="17"/>
    </location>
</feature>
<dbReference type="PANTHER" id="PTHR20531:SF1">
    <property type="entry name" value="N-ALPHA-ACETYLTRANSFERASE 40"/>
    <property type="match status" value="1"/>
</dbReference>
<feature type="domain" description="N-acetyltransferase" evidence="13">
    <location>
        <begin position="66"/>
        <end position="222"/>
    </location>
</feature>
<comment type="caution">
    <text evidence="14">The sequence shown here is derived from an EMBL/GenBank/DDBJ whole genome shotgun (WGS) entry which is preliminary data.</text>
</comment>
<protein>
    <recommendedName>
        <fullName evidence="5">N-alpha-acetyltransferase 40</fullName>
        <ecNumber evidence="4">2.3.1.257</ecNumber>
    </recommendedName>
</protein>
<name>A0AAW1R7S3_9CHLO</name>
<dbReference type="PROSITE" id="PS51186">
    <property type="entry name" value="GNAT"/>
    <property type="match status" value="1"/>
</dbReference>
<comment type="subcellular location">
    <subcellularLocation>
        <location evidence="2">Cytoplasm</location>
    </subcellularLocation>
    <subcellularLocation>
        <location evidence="1">Nucleus</location>
    </subcellularLocation>
</comment>
<dbReference type="PANTHER" id="PTHR20531">
    <property type="entry name" value="N-ALPHA-ACETYLTRANSFERASE 40"/>
    <property type="match status" value="1"/>
</dbReference>
<dbReference type="InterPro" id="IPR000182">
    <property type="entry name" value="GNAT_dom"/>
</dbReference>